<feature type="region of interest" description="Disordered" evidence="5">
    <location>
        <begin position="262"/>
        <end position="288"/>
    </location>
</feature>
<protein>
    <recommendedName>
        <fullName evidence="7">STAS domain-containing protein</fullName>
    </recommendedName>
</protein>
<dbReference type="SUPFAM" id="SSF51206">
    <property type="entry name" value="cAMP-binding domain-like"/>
    <property type="match status" value="1"/>
</dbReference>
<feature type="transmembrane region" description="Helical" evidence="6">
    <location>
        <begin position="476"/>
        <end position="499"/>
    </location>
</feature>
<dbReference type="Gene3D" id="3.30.750.24">
    <property type="entry name" value="STAS domain"/>
    <property type="match status" value="1"/>
</dbReference>
<dbReference type="InterPro" id="IPR052706">
    <property type="entry name" value="Membrane-Transporter-like"/>
</dbReference>
<feature type="transmembrane region" description="Helical" evidence="6">
    <location>
        <begin position="511"/>
        <end position="531"/>
    </location>
</feature>
<sequence>MSFSNNKQRNSSANGKSNKHGSSPNNSDATVHNTFNFGSSTASPLSAALRNDQSFSSQSQNESVADSQQQQHQQQHQHSRSTHKEQANRLRNYSIGEAFNYNSSNQNNNNYNNNNYNGGNNFDFSGGRSYVSMSHRASFNPYLSSPQINTGVEVHEQTANLANIGVVDGDDSSSGDDQTHLESANYDNEGCQDEPPAFSEHSQTKPKPILTTSSSHAYSTSNSATPLLADSCSRKLYSIESQGHEEDGSEAQQTPKFKKKTFAPAGEEDVEDGDSFNGAPKSSYDAYEKEPQPSTLHQLLLKPFQFLPGVFLGTLLNILDGLSYGMIMFPISDPIFAALAPAGLAMFYVSCIVSQLIYSLGGSAFKAGIGSEMIEVTPFFHNMAFAIAKTMGNDGMGDDAIIATTIASYAVSSIVTGLVFFLLGKLKLGVLVGFFPRHILVGCIGGVGYFLVATGVEVSSRLEGGLSYNYETFKYLFFNHLTFLEWTIPLALAAFLIILQHRIHNSLLVPLYFIVVFILFHIVVALVPNWTLQTARDLGWIFPAVEDDQPWYSFYELYKFGLIDWWVLLRQVPTMLALTFFGILHVPINVPALAVSIGMDEIDVDRELVAHGYSNAVAGLVGSIQNYLVYTNSVLFIRAGANERLAGVMLAIATTAVMMAGPVVIGYIPVCVVGALIYLLGYELLKESVWDTWGRLRPIEYTTIIIIVVTMGAVDFVAGIGIGILLACLSFVVEAGRTPVVQGIYSGNVARSTVLRHPKQQEFLKNVGEQICIVKLQGTIFFGSIGGVEKEIRLIFKDDKLKKVPLRYLIIDMKGVISIDFSAAEGFRRILNLTNEYRTQLIISSVKDEDDIVKGLRDAGLFENNDPPIELFSSLNYALEWCENSFLKTYKTLKKKHTSIPGHSASRSVPEASNTSGSRNNSFQSPSSFGAKLFGHFGSNEFGTPRTKQVLQAASKTVYDEHKTESKYHVAQNDKFAKQPLPLLMITFQGLSDKDTEFWSPLASYFIKEQIPENIQFYNTLNDEPSFFVVESGLVRAVVRFETEGRELHSSIVPLVAFGDLDDASKYRQFTYTTVNDSVVWKLTRSRMKEMLKKNGSKGEAIYHELLEIEAKLIRERFDTMTANLIISG</sequence>
<dbReference type="Pfam" id="PF01740">
    <property type="entry name" value="STAS"/>
    <property type="match status" value="1"/>
</dbReference>
<evidence type="ECO:0000256" key="3">
    <source>
        <dbReference type="ARBA" id="ARBA00022989"/>
    </source>
</evidence>
<evidence type="ECO:0000256" key="4">
    <source>
        <dbReference type="ARBA" id="ARBA00023136"/>
    </source>
</evidence>
<evidence type="ECO:0000313" key="9">
    <source>
        <dbReference type="Proteomes" id="UP001497383"/>
    </source>
</evidence>
<dbReference type="PANTHER" id="PTHR43310:SF4">
    <property type="entry name" value="AFR304WP"/>
    <property type="match status" value="1"/>
</dbReference>
<evidence type="ECO:0000259" key="7">
    <source>
        <dbReference type="PROSITE" id="PS50801"/>
    </source>
</evidence>
<comment type="subcellular location">
    <subcellularLocation>
        <location evidence="1">Membrane</location>
        <topology evidence="1">Multi-pass membrane protein</topology>
    </subcellularLocation>
</comment>
<gene>
    <name evidence="8" type="ORF">LODBEIA_P09160</name>
</gene>
<evidence type="ECO:0000313" key="8">
    <source>
        <dbReference type="EMBL" id="CAK9436358.1"/>
    </source>
</evidence>
<feature type="compositionally biased region" description="Polar residues" evidence="5">
    <location>
        <begin position="905"/>
        <end position="923"/>
    </location>
</feature>
<dbReference type="InterPro" id="IPR018490">
    <property type="entry name" value="cNMP-bd_dom_sf"/>
</dbReference>
<feature type="transmembrane region" description="Helical" evidence="6">
    <location>
        <begin position="648"/>
        <end position="681"/>
    </location>
</feature>
<accession>A0ABP0ZKK2</accession>
<feature type="region of interest" description="Disordered" evidence="5">
    <location>
        <begin position="1"/>
        <end position="86"/>
    </location>
</feature>
<feature type="transmembrane region" description="Helical" evidence="6">
    <location>
        <begin position="400"/>
        <end position="423"/>
    </location>
</feature>
<dbReference type="InterPro" id="IPR002645">
    <property type="entry name" value="STAS_dom"/>
</dbReference>
<dbReference type="SUPFAM" id="SSF52091">
    <property type="entry name" value="SpoIIaa-like"/>
    <property type="match status" value="1"/>
</dbReference>
<keyword evidence="2 6" id="KW-0812">Transmembrane</keyword>
<organism evidence="8 9">
    <name type="scientific">Lodderomyces beijingensis</name>
    <dbReference type="NCBI Taxonomy" id="1775926"/>
    <lineage>
        <taxon>Eukaryota</taxon>
        <taxon>Fungi</taxon>
        <taxon>Dikarya</taxon>
        <taxon>Ascomycota</taxon>
        <taxon>Saccharomycotina</taxon>
        <taxon>Pichiomycetes</taxon>
        <taxon>Debaryomycetaceae</taxon>
        <taxon>Candida/Lodderomyces clade</taxon>
        <taxon>Lodderomyces</taxon>
    </lineage>
</organism>
<name>A0ABP0ZKK2_9ASCO</name>
<feature type="compositionally biased region" description="Polar residues" evidence="5">
    <location>
        <begin position="1"/>
        <end position="44"/>
    </location>
</feature>
<dbReference type="PROSITE" id="PS50801">
    <property type="entry name" value="STAS"/>
    <property type="match status" value="1"/>
</dbReference>
<feature type="region of interest" description="Disordered" evidence="5">
    <location>
        <begin position="167"/>
        <end position="224"/>
    </location>
</feature>
<dbReference type="Proteomes" id="UP001497383">
    <property type="component" value="Chromosome 1"/>
</dbReference>
<keyword evidence="4 6" id="KW-0472">Membrane</keyword>
<dbReference type="Pfam" id="PF00916">
    <property type="entry name" value="Sulfate_transp"/>
    <property type="match status" value="1"/>
</dbReference>
<dbReference type="Gene3D" id="2.60.120.10">
    <property type="entry name" value="Jelly Rolls"/>
    <property type="match status" value="1"/>
</dbReference>
<dbReference type="PANTHER" id="PTHR43310">
    <property type="entry name" value="SULFATE TRANSPORTER YBAR-RELATED"/>
    <property type="match status" value="1"/>
</dbReference>
<feature type="transmembrane region" description="Helical" evidence="6">
    <location>
        <begin position="335"/>
        <end position="357"/>
    </location>
</feature>
<evidence type="ECO:0000256" key="1">
    <source>
        <dbReference type="ARBA" id="ARBA00004141"/>
    </source>
</evidence>
<feature type="region of interest" description="Disordered" evidence="5">
    <location>
        <begin position="899"/>
        <end position="923"/>
    </location>
</feature>
<dbReference type="EMBL" id="OZ022405">
    <property type="protein sequence ID" value="CAK9436358.1"/>
    <property type="molecule type" value="Genomic_DNA"/>
</dbReference>
<evidence type="ECO:0000256" key="2">
    <source>
        <dbReference type="ARBA" id="ARBA00022692"/>
    </source>
</evidence>
<feature type="compositionally biased region" description="Low complexity" evidence="5">
    <location>
        <begin position="211"/>
        <end position="224"/>
    </location>
</feature>
<feature type="domain" description="STAS" evidence="7">
    <location>
        <begin position="769"/>
        <end position="882"/>
    </location>
</feature>
<dbReference type="InterPro" id="IPR011547">
    <property type="entry name" value="SLC26A/SulP_dom"/>
</dbReference>
<dbReference type="GeneID" id="92206112"/>
<evidence type="ECO:0000256" key="6">
    <source>
        <dbReference type="SAM" id="Phobius"/>
    </source>
</evidence>
<dbReference type="CDD" id="cd07042">
    <property type="entry name" value="STAS_SulP_like_sulfate_transporter"/>
    <property type="match status" value="1"/>
</dbReference>
<feature type="transmembrane region" description="Helical" evidence="6">
    <location>
        <begin position="306"/>
        <end position="329"/>
    </location>
</feature>
<feature type="transmembrane region" description="Helical" evidence="6">
    <location>
        <begin position="701"/>
        <end position="733"/>
    </location>
</feature>
<dbReference type="InterPro" id="IPR014710">
    <property type="entry name" value="RmlC-like_jellyroll"/>
</dbReference>
<proteinExistence type="predicted"/>
<dbReference type="InterPro" id="IPR036513">
    <property type="entry name" value="STAS_dom_sf"/>
</dbReference>
<feature type="transmembrane region" description="Helical" evidence="6">
    <location>
        <begin position="576"/>
        <end position="597"/>
    </location>
</feature>
<keyword evidence="3 6" id="KW-1133">Transmembrane helix</keyword>
<dbReference type="RefSeq" id="XP_066827854.1">
    <property type="nucleotide sequence ID" value="XM_066976889.1"/>
</dbReference>
<feature type="transmembrane region" description="Helical" evidence="6">
    <location>
        <begin position="435"/>
        <end position="456"/>
    </location>
</feature>
<keyword evidence="9" id="KW-1185">Reference proteome</keyword>
<feature type="transmembrane region" description="Helical" evidence="6">
    <location>
        <begin position="617"/>
        <end position="636"/>
    </location>
</feature>
<feature type="compositionally biased region" description="Polar residues" evidence="5">
    <location>
        <begin position="51"/>
        <end position="67"/>
    </location>
</feature>
<reference evidence="8 9" key="1">
    <citation type="submission" date="2024-03" db="EMBL/GenBank/DDBJ databases">
        <authorList>
            <person name="Brejova B."/>
        </authorList>
    </citation>
    <scope>NUCLEOTIDE SEQUENCE [LARGE SCALE GENOMIC DNA]</scope>
    <source>
        <strain evidence="8 9">CBS 14171</strain>
    </source>
</reference>
<evidence type="ECO:0000256" key="5">
    <source>
        <dbReference type="SAM" id="MobiDB-lite"/>
    </source>
</evidence>